<protein>
    <submittedName>
        <fullName evidence="1">Head-tail adaptor protein</fullName>
    </submittedName>
</protein>
<dbReference type="NCBIfam" id="TIGR01563">
    <property type="entry name" value="gp16_SPP1"/>
    <property type="match status" value="1"/>
</dbReference>
<evidence type="ECO:0000313" key="2">
    <source>
        <dbReference type="Proteomes" id="UP000473885"/>
    </source>
</evidence>
<name>A0A6M0RCB2_9CLOT</name>
<dbReference type="Proteomes" id="UP000473885">
    <property type="component" value="Unassembled WGS sequence"/>
</dbReference>
<dbReference type="InterPro" id="IPR038666">
    <property type="entry name" value="SSP1_head-tail_sf"/>
</dbReference>
<reference evidence="1 2" key="1">
    <citation type="submission" date="2019-04" db="EMBL/GenBank/DDBJ databases">
        <title>Genome sequencing of Clostridium botulinum Groups I-IV and Clostridium butyricum.</title>
        <authorList>
            <person name="Brunt J."/>
            <person name="Van Vliet A.H.M."/>
            <person name="Stringer S.C."/>
            <person name="Carter A.T."/>
            <person name="Peck M.W."/>
        </authorList>
    </citation>
    <scope>NUCLEOTIDE SEQUENCE [LARGE SCALE GENOMIC DNA]</scope>
    <source>
        <strain evidence="1 2">IFR 18/094</strain>
    </source>
</reference>
<dbReference type="Pfam" id="PF05521">
    <property type="entry name" value="Phage_HCP"/>
    <property type="match status" value="1"/>
</dbReference>
<sequence length="111" mass="13007">MNPGKLNKRIKFINGFIKELDDYDIPTGKEEPNIFRECSASVRSLRGREFYAAAQTQNEDNKVFNCRYFKGLLPSMQIEYKDKIYDIISINDLYERHTEYEIRAKEVTVGG</sequence>
<gene>
    <name evidence="1" type="ORF">FDF74_12140</name>
</gene>
<dbReference type="Gene3D" id="2.40.10.270">
    <property type="entry name" value="Bacteriophage SPP1 head-tail adaptor protein"/>
    <property type="match status" value="1"/>
</dbReference>
<dbReference type="EMBL" id="SXDP01000016">
    <property type="protein sequence ID" value="NEZ47931.1"/>
    <property type="molecule type" value="Genomic_DNA"/>
</dbReference>
<proteinExistence type="predicted"/>
<evidence type="ECO:0000313" key="1">
    <source>
        <dbReference type="EMBL" id="NEZ47931.1"/>
    </source>
</evidence>
<dbReference type="AlphaFoldDB" id="A0A6M0RCB2"/>
<keyword evidence="2" id="KW-1185">Reference proteome</keyword>
<comment type="caution">
    <text evidence="1">The sequence shown here is derived from an EMBL/GenBank/DDBJ whole genome shotgun (WGS) entry which is preliminary data.</text>
</comment>
<organism evidence="1 2">
    <name type="scientific">Clostridium niameyense</name>
    <dbReference type="NCBI Taxonomy" id="1622073"/>
    <lineage>
        <taxon>Bacteria</taxon>
        <taxon>Bacillati</taxon>
        <taxon>Bacillota</taxon>
        <taxon>Clostridia</taxon>
        <taxon>Eubacteriales</taxon>
        <taxon>Clostridiaceae</taxon>
        <taxon>Clostridium</taxon>
    </lineage>
</organism>
<accession>A0A6M0RCB2</accession>
<dbReference type="InterPro" id="IPR008767">
    <property type="entry name" value="Phage_SPP1_head-tail_adaptor"/>
</dbReference>